<dbReference type="InterPro" id="IPR055438">
    <property type="entry name" value="AstE_AspA_cat"/>
</dbReference>
<gene>
    <name evidence="7" type="ORF">C7451_104130</name>
</gene>
<evidence type="ECO:0000313" key="7">
    <source>
        <dbReference type="EMBL" id="PXW77635.1"/>
    </source>
</evidence>
<dbReference type="PROSITE" id="PS00132">
    <property type="entry name" value="CARBOXYPEPT_ZN_1"/>
    <property type="match status" value="1"/>
</dbReference>
<keyword evidence="8" id="KW-1185">Reference proteome</keyword>
<keyword evidence="4" id="KW-0378">Hydrolase</keyword>
<dbReference type="EMBL" id="QJJM01000004">
    <property type="protein sequence ID" value="PXW77635.1"/>
    <property type="molecule type" value="Genomic_DNA"/>
</dbReference>
<dbReference type="CDD" id="cd06251">
    <property type="entry name" value="M14_ASTE_ASPA-like"/>
    <property type="match status" value="1"/>
</dbReference>
<feature type="domain" description="Succinylglutamate desuccinylase/Aspartoacylase catalytic" evidence="6">
    <location>
        <begin position="101"/>
        <end position="281"/>
    </location>
</feature>
<dbReference type="InterPro" id="IPR053138">
    <property type="entry name" value="N-alpha-Ac-DABA_deacetylase"/>
</dbReference>
<organism evidence="7 8">
    <name type="scientific">Blastomonas natatoria</name>
    <dbReference type="NCBI Taxonomy" id="34015"/>
    <lineage>
        <taxon>Bacteria</taxon>
        <taxon>Pseudomonadati</taxon>
        <taxon>Pseudomonadota</taxon>
        <taxon>Alphaproteobacteria</taxon>
        <taxon>Sphingomonadales</taxon>
        <taxon>Sphingomonadaceae</taxon>
        <taxon>Blastomonas</taxon>
    </lineage>
</organism>
<keyword evidence="3" id="KW-0479">Metal-binding</keyword>
<comment type="caution">
    <text evidence="7">The sequence shown here is derived from an EMBL/GenBank/DDBJ whole genome shotgun (WGS) entry which is preliminary data.</text>
</comment>
<dbReference type="GO" id="GO:0046872">
    <property type="term" value="F:metal ion binding"/>
    <property type="evidence" value="ECO:0007669"/>
    <property type="project" value="UniProtKB-KW"/>
</dbReference>
<comment type="similarity">
    <text evidence="2">Belongs to the peptidase M14 family.</text>
</comment>
<evidence type="ECO:0000256" key="3">
    <source>
        <dbReference type="ARBA" id="ARBA00022723"/>
    </source>
</evidence>
<dbReference type="InterPro" id="IPR057246">
    <property type="entry name" value="CARBOXYPEPT_ZN_1"/>
</dbReference>
<comment type="cofactor">
    <cofactor evidence="1">
        <name>Zn(2+)</name>
        <dbReference type="ChEBI" id="CHEBI:29105"/>
    </cofactor>
</comment>
<sequence length="401" mass="42818">MLSSAGQDKSRDKRDKVFAPAVTPASYSLASLCASRTQGAGDQGAVMTDETKAADTAAEPFTLAGVTIAPGSSATIAIPVSNTATGLPASLYVRVLHGIRPGPRIFVSAAIHGDEIIGTAVIQRLLGKLGAETMAGTVLFLPVVNIFGFQAHSRYLPDRRDLNRSFPGSARGSLAAQLASKFLKEVICHCSLGIDIHSAAVHRYNLPQIRIAPDNERLRDLAMLFGAHAVIESPLRPGSLRDIARGEGVDMLLMEAGEALRFDELSVRCGVNGVLNVMAHLGMIQPHPEATQVTLPARCRRAIWVRAPRGGLCLLQRTSGDAVKKGEVIGRVTGIFGDDAEEFRAPIDGIIIGHAVLPVVNQGDALVHIAEVMRFGDVEQRVDQITEALLNDRLLDEDELI</sequence>
<name>A0A2V3VBV2_9SPHN</name>
<dbReference type="Gene3D" id="3.40.630.10">
    <property type="entry name" value="Zn peptidases"/>
    <property type="match status" value="1"/>
</dbReference>
<evidence type="ECO:0000256" key="1">
    <source>
        <dbReference type="ARBA" id="ARBA00001947"/>
    </source>
</evidence>
<evidence type="ECO:0000256" key="5">
    <source>
        <dbReference type="ARBA" id="ARBA00022833"/>
    </source>
</evidence>
<reference evidence="7 8" key="1">
    <citation type="submission" date="2018-05" db="EMBL/GenBank/DDBJ databases">
        <title>Genomic Encyclopedia of Type Strains, Phase IV (KMG-IV): sequencing the most valuable type-strain genomes for metagenomic binning, comparative biology and taxonomic classification.</title>
        <authorList>
            <person name="Goeker M."/>
        </authorList>
    </citation>
    <scope>NUCLEOTIDE SEQUENCE [LARGE SCALE GENOMIC DNA]</scope>
    <source>
        <strain evidence="7 8">DSM 3183</strain>
    </source>
</reference>
<accession>A0A2V3VBV2</accession>
<evidence type="ECO:0000313" key="8">
    <source>
        <dbReference type="Proteomes" id="UP000248014"/>
    </source>
</evidence>
<dbReference type="Proteomes" id="UP000248014">
    <property type="component" value="Unassembled WGS sequence"/>
</dbReference>
<dbReference type="PANTHER" id="PTHR37326:SF2">
    <property type="entry name" value="SUCCINYLGLUTAMATE DESUCCINYLASE_ASPARTOACYLASE FAMILY PROTEIN"/>
    <property type="match status" value="1"/>
</dbReference>
<dbReference type="PANTHER" id="PTHR37326">
    <property type="entry name" value="BLL3975 PROTEIN"/>
    <property type="match status" value="1"/>
</dbReference>
<dbReference type="AlphaFoldDB" id="A0A2V3VBV2"/>
<keyword evidence="5" id="KW-0862">Zinc</keyword>
<evidence type="ECO:0000256" key="4">
    <source>
        <dbReference type="ARBA" id="ARBA00022801"/>
    </source>
</evidence>
<evidence type="ECO:0000256" key="2">
    <source>
        <dbReference type="ARBA" id="ARBA00005988"/>
    </source>
</evidence>
<evidence type="ECO:0000259" key="6">
    <source>
        <dbReference type="Pfam" id="PF24827"/>
    </source>
</evidence>
<protein>
    <recommendedName>
        <fullName evidence="6">Succinylglutamate desuccinylase/Aspartoacylase catalytic domain-containing protein</fullName>
    </recommendedName>
</protein>
<dbReference type="Pfam" id="PF24827">
    <property type="entry name" value="AstE_AspA_cat"/>
    <property type="match status" value="1"/>
</dbReference>
<dbReference type="GO" id="GO:0016788">
    <property type="term" value="F:hydrolase activity, acting on ester bonds"/>
    <property type="evidence" value="ECO:0007669"/>
    <property type="project" value="InterPro"/>
</dbReference>
<dbReference type="SUPFAM" id="SSF53187">
    <property type="entry name" value="Zn-dependent exopeptidases"/>
    <property type="match status" value="1"/>
</dbReference>
<proteinExistence type="inferred from homology"/>